<evidence type="ECO:0000313" key="1">
    <source>
        <dbReference type="EMBL" id="KAH7856039.1"/>
    </source>
</evidence>
<evidence type="ECO:0000313" key="2">
    <source>
        <dbReference type="Proteomes" id="UP000828048"/>
    </source>
</evidence>
<name>A0ACB7YSA1_9ERIC</name>
<dbReference type="Proteomes" id="UP000828048">
    <property type="component" value="Chromosome 11"/>
</dbReference>
<organism evidence="1 2">
    <name type="scientific">Vaccinium darrowii</name>
    <dbReference type="NCBI Taxonomy" id="229202"/>
    <lineage>
        <taxon>Eukaryota</taxon>
        <taxon>Viridiplantae</taxon>
        <taxon>Streptophyta</taxon>
        <taxon>Embryophyta</taxon>
        <taxon>Tracheophyta</taxon>
        <taxon>Spermatophyta</taxon>
        <taxon>Magnoliopsida</taxon>
        <taxon>eudicotyledons</taxon>
        <taxon>Gunneridae</taxon>
        <taxon>Pentapetalae</taxon>
        <taxon>asterids</taxon>
        <taxon>Ericales</taxon>
        <taxon>Ericaceae</taxon>
        <taxon>Vaccinioideae</taxon>
        <taxon>Vaccinieae</taxon>
        <taxon>Vaccinium</taxon>
    </lineage>
</organism>
<comment type="caution">
    <text evidence="1">The sequence shown here is derived from an EMBL/GenBank/DDBJ whole genome shotgun (WGS) entry which is preliminary data.</text>
</comment>
<protein>
    <submittedName>
        <fullName evidence="1">Uncharacterized protein</fullName>
    </submittedName>
</protein>
<dbReference type="EMBL" id="CM037161">
    <property type="protein sequence ID" value="KAH7856039.1"/>
    <property type="molecule type" value="Genomic_DNA"/>
</dbReference>
<proteinExistence type="predicted"/>
<reference evidence="1 2" key="1">
    <citation type="journal article" date="2021" name="Hortic Res">
        <title>High-quality reference genome and annotation aids understanding of berry development for evergreen blueberry (Vaccinium darrowii).</title>
        <authorList>
            <person name="Yu J."/>
            <person name="Hulse-Kemp A.M."/>
            <person name="Babiker E."/>
            <person name="Staton M."/>
        </authorList>
    </citation>
    <scope>NUCLEOTIDE SEQUENCE [LARGE SCALE GENOMIC DNA]</scope>
    <source>
        <strain evidence="2">cv. NJ 8807/NJ 8810</strain>
        <tissue evidence="1">Young leaf</tissue>
    </source>
</reference>
<gene>
    <name evidence="1" type="ORF">Vadar_031987</name>
</gene>
<sequence>MIDLSYDDFRFFPRSYVICDRQDVIDDGKCSFIIHKECAYSKNTPRHIPHHPFHPQHHLALSSGHHLSSDQAICNACGDDLKTCFVYKCSTPHCSFALDVKCAFLTLTNISNQGRDLQLPSHPHPLILCDKGENWIDFVKENFSYSCTCCKFPIIDDDRTLLVCLECKALLHKSCAEIPWNIEKHPFHPSHPLVLLPRIPNPGPCFKCHLCRQKKQDGFAYHCPECGIFLDVRCASLKPKRNNADDNHDVQQLKHFHPLIVCEDEQNAFSRTGYSCGVCGHPSGDGVEMYSFLQREEDKMYFGHECECLLDQSCADHSGQDIEHVLHPEHKLTR</sequence>
<accession>A0ACB7YSA1</accession>
<keyword evidence="2" id="KW-1185">Reference proteome</keyword>